<sequence>MGDFIAFHDVLGYLVMILTIICFASKPSPKFRAISQIFVLFTVVTTVLLWLILQYLILGLALHNDRARALGEYSWLSFFGLQMSLDMMIFLCVESASIY</sequence>
<reference evidence="2" key="1">
    <citation type="journal article" date="2021" name="Nat. Commun.">
        <title>Genetic determinants of endophytism in the Arabidopsis root mycobiome.</title>
        <authorList>
            <person name="Mesny F."/>
            <person name="Miyauchi S."/>
            <person name="Thiergart T."/>
            <person name="Pickel B."/>
            <person name="Atanasova L."/>
            <person name="Karlsson M."/>
            <person name="Huettel B."/>
            <person name="Barry K.W."/>
            <person name="Haridas S."/>
            <person name="Chen C."/>
            <person name="Bauer D."/>
            <person name="Andreopoulos W."/>
            <person name="Pangilinan J."/>
            <person name="LaButti K."/>
            <person name="Riley R."/>
            <person name="Lipzen A."/>
            <person name="Clum A."/>
            <person name="Drula E."/>
            <person name="Henrissat B."/>
            <person name="Kohler A."/>
            <person name="Grigoriev I.V."/>
            <person name="Martin F.M."/>
            <person name="Hacquard S."/>
        </authorList>
    </citation>
    <scope>NUCLEOTIDE SEQUENCE</scope>
    <source>
        <strain evidence="2">MPI-CAGE-AT-0023</strain>
    </source>
</reference>
<proteinExistence type="predicted"/>
<feature type="transmembrane region" description="Helical" evidence="1">
    <location>
        <begin position="73"/>
        <end position="93"/>
    </location>
</feature>
<evidence type="ECO:0000313" key="2">
    <source>
        <dbReference type="EMBL" id="KAH7265104.1"/>
    </source>
</evidence>
<dbReference type="RefSeq" id="XP_046053839.1">
    <property type="nucleotide sequence ID" value="XM_046191836.1"/>
</dbReference>
<evidence type="ECO:0000313" key="3">
    <source>
        <dbReference type="Proteomes" id="UP000720189"/>
    </source>
</evidence>
<dbReference type="AlphaFoldDB" id="A0A9P9HYQ3"/>
<keyword evidence="3" id="KW-1185">Reference proteome</keyword>
<dbReference type="EMBL" id="JAGMUX010000003">
    <property type="protein sequence ID" value="KAH7265104.1"/>
    <property type="molecule type" value="Genomic_DNA"/>
</dbReference>
<protein>
    <submittedName>
        <fullName evidence="2">Uncharacterized protein</fullName>
    </submittedName>
</protein>
<keyword evidence="1" id="KW-0472">Membrane</keyword>
<name>A0A9P9HYQ3_FUSRE</name>
<dbReference type="Proteomes" id="UP000720189">
    <property type="component" value="Unassembled WGS sequence"/>
</dbReference>
<keyword evidence="1" id="KW-1133">Transmembrane helix</keyword>
<keyword evidence="1" id="KW-0812">Transmembrane</keyword>
<comment type="caution">
    <text evidence="2">The sequence shown here is derived from an EMBL/GenBank/DDBJ whole genome shotgun (WGS) entry which is preliminary data.</text>
</comment>
<evidence type="ECO:0000256" key="1">
    <source>
        <dbReference type="SAM" id="Phobius"/>
    </source>
</evidence>
<feature type="transmembrane region" description="Helical" evidence="1">
    <location>
        <begin position="37"/>
        <end position="61"/>
    </location>
</feature>
<dbReference type="GeneID" id="70221790"/>
<accession>A0A9P9HYQ3</accession>
<organism evidence="2 3">
    <name type="scientific">Fusarium redolens</name>
    <dbReference type="NCBI Taxonomy" id="48865"/>
    <lineage>
        <taxon>Eukaryota</taxon>
        <taxon>Fungi</taxon>
        <taxon>Dikarya</taxon>
        <taxon>Ascomycota</taxon>
        <taxon>Pezizomycotina</taxon>
        <taxon>Sordariomycetes</taxon>
        <taxon>Hypocreomycetidae</taxon>
        <taxon>Hypocreales</taxon>
        <taxon>Nectriaceae</taxon>
        <taxon>Fusarium</taxon>
        <taxon>Fusarium redolens species complex</taxon>
    </lineage>
</organism>
<gene>
    <name evidence="2" type="ORF">BKA55DRAFT_557863</name>
</gene>
<feature type="transmembrane region" description="Helical" evidence="1">
    <location>
        <begin position="6"/>
        <end position="25"/>
    </location>
</feature>